<gene>
    <name evidence="1" type="ORF">GCU69_21180</name>
</gene>
<reference evidence="1 2" key="1">
    <citation type="submission" date="2019-10" db="EMBL/GenBank/DDBJ databases">
        <title>Streptomyces tenebrisbrunneis sp.nov., an endogenous actinomycete isolated from of Lycium ruthenicum.</title>
        <authorList>
            <person name="Ma L."/>
        </authorList>
    </citation>
    <scope>NUCLEOTIDE SEQUENCE [LARGE SCALE GENOMIC DNA]</scope>
    <source>
        <strain evidence="1 2">TRM 66187</strain>
    </source>
</reference>
<dbReference type="Pfam" id="PF11209">
    <property type="entry name" value="LmeA"/>
    <property type="match status" value="1"/>
</dbReference>
<proteinExistence type="predicted"/>
<dbReference type="Proteomes" id="UP000621266">
    <property type="component" value="Unassembled WGS sequence"/>
</dbReference>
<dbReference type="RefSeq" id="WP_098753063.1">
    <property type="nucleotide sequence ID" value="NZ_WHPN01000331.1"/>
</dbReference>
<comment type="caution">
    <text evidence="1">The sequence shown here is derived from an EMBL/GenBank/DDBJ whole genome shotgun (WGS) entry which is preliminary data.</text>
</comment>
<evidence type="ECO:0000313" key="1">
    <source>
        <dbReference type="EMBL" id="KAF4407106.1"/>
    </source>
</evidence>
<protein>
    <submittedName>
        <fullName evidence="1">DUF2993 domain-containing protein</fullName>
    </submittedName>
</protein>
<accession>A0ABQ7FGZ7</accession>
<dbReference type="InterPro" id="IPR021373">
    <property type="entry name" value="DUF2993"/>
</dbReference>
<sequence>MRALRILLITAVVLGGLFVAADRVAVGLAEDEVAKKVRSSQGLKADPKVSIEGFPFLTQVATKELEEVRVDLGGMTASAEGHALRVTEMTANLYDVRIGGNFSTATAASATGAASIGYSDLSKAADEGIMISYGGESDSGKPQVKVTANISLPGLPAFNGSVLSTVSIVDGDTLRLQADDIPAEGIPGVEERVREKVDRDWKISGLPKGLEFDTVTVTKSGIDVTVKGNQVALAG</sequence>
<dbReference type="EMBL" id="WHPN01000331">
    <property type="protein sequence ID" value="KAF4407106.1"/>
    <property type="molecule type" value="Genomic_DNA"/>
</dbReference>
<name>A0ABQ7FGZ7_9ACTN</name>
<evidence type="ECO:0000313" key="2">
    <source>
        <dbReference type="Proteomes" id="UP000621266"/>
    </source>
</evidence>
<keyword evidence="2" id="KW-1185">Reference proteome</keyword>
<organism evidence="1 2">
    <name type="scientific">Streptomyces lycii</name>
    <dbReference type="NCBI Taxonomy" id="2654337"/>
    <lineage>
        <taxon>Bacteria</taxon>
        <taxon>Bacillati</taxon>
        <taxon>Actinomycetota</taxon>
        <taxon>Actinomycetes</taxon>
        <taxon>Kitasatosporales</taxon>
        <taxon>Streptomycetaceae</taxon>
        <taxon>Streptomyces</taxon>
    </lineage>
</organism>